<name>A0A2T7NRW7_POMCA</name>
<gene>
    <name evidence="1" type="ORF">C0Q70_17200</name>
</gene>
<sequence>MFHSNAPLDAGELRITASTGLCPDNQPDDKSWNKTRIRLRMRDFGVVRARNVTKTEAQIKLRPFDRETASAYVFQHSETSGIAG</sequence>
<comment type="caution">
    <text evidence="1">The sequence shown here is derived from an EMBL/GenBank/DDBJ whole genome shotgun (WGS) entry which is preliminary data.</text>
</comment>
<reference evidence="1 2" key="1">
    <citation type="submission" date="2018-04" db="EMBL/GenBank/DDBJ databases">
        <title>The genome of golden apple snail Pomacea canaliculata provides insight into stress tolerance and invasive adaptation.</title>
        <authorList>
            <person name="Liu C."/>
            <person name="Liu B."/>
            <person name="Ren Y."/>
            <person name="Zhang Y."/>
            <person name="Wang H."/>
            <person name="Li S."/>
            <person name="Jiang F."/>
            <person name="Yin L."/>
            <person name="Zhang G."/>
            <person name="Qian W."/>
            <person name="Fan W."/>
        </authorList>
    </citation>
    <scope>NUCLEOTIDE SEQUENCE [LARGE SCALE GENOMIC DNA]</scope>
    <source>
        <strain evidence="1">SZHN2017</strain>
        <tissue evidence="1">Muscle</tissue>
    </source>
</reference>
<dbReference type="EMBL" id="PZQS01000010">
    <property type="protein sequence ID" value="PVD23924.1"/>
    <property type="molecule type" value="Genomic_DNA"/>
</dbReference>
<dbReference type="AlphaFoldDB" id="A0A2T7NRW7"/>
<evidence type="ECO:0000313" key="2">
    <source>
        <dbReference type="Proteomes" id="UP000245119"/>
    </source>
</evidence>
<organism evidence="1 2">
    <name type="scientific">Pomacea canaliculata</name>
    <name type="common">Golden apple snail</name>
    <dbReference type="NCBI Taxonomy" id="400727"/>
    <lineage>
        <taxon>Eukaryota</taxon>
        <taxon>Metazoa</taxon>
        <taxon>Spiralia</taxon>
        <taxon>Lophotrochozoa</taxon>
        <taxon>Mollusca</taxon>
        <taxon>Gastropoda</taxon>
        <taxon>Caenogastropoda</taxon>
        <taxon>Architaenioglossa</taxon>
        <taxon>Ampullarioidea</taxon>
        <taxon>Ampullariidae</taxon>
        <taxon>Pomacea</taxon>
    </lineage>
</organism>
<protein>
    <submittedName>
        <fullName evidence="1">Uncharacterized protein</fullName>
    </submittedName>
</protein>
<evidence type="ECO:0000313" key="1">
    <source>
        <dbReference type="EMBL" id="PVD23924.1"/>
    </source>
</evidence>
<dbReference type="Proteomes" id="UP000245119">
    <property type="component" value="Linkage Group LG10"/>
</dbReference>
<proteinExistence type="predicted"/>
<keyword evidence="2" id="KW-1185">Reference proteome</keyword>
<accession>A0A2T7NRW7</accession>